<name>A0A6M3ZRF7_9BURK</name>
<evidence type="ECO:0000256" key="1">
    <source>
        <dbReference type="SAM" id="MobiDB-lite"/>
    </source>
</evidence>
<accession>A0A6M3ZRF7</accession>
<reference evidence="2 3" key="1">
    <citation type="journal article" date="2012" name="J. Bacteriol.">
        <title>Genome sequence of the pathogenic Herbaspirillum seropedicae strain Os34, isolated from rice roots.</title>
        <authorList>
            <person name="Ye W."/>
            <person name="Ye S."/>
            <person name="Liu J."/>
            <person name="Chang S."/>
            <person name="Chen M."/>
            <person name="Zhu B."/>
            <person name="Guo L."/>
            <person name="An Q."/>
        </authorList>
    </citation>
    <scope>NUCLEOTIDE SEQUENCE [LARGE SCALE GENOMIC DNA]</scope>
    <source>
        <strain evidence="2 3">Os34</strain>
    </source>
</reference>
<dbReference type="EMBL" id="CP008956">
    <property type="protein sequence ID" value="QJQ01235.1"/>
    <property type="molecule type" value="Genomic_DNA"/>
</dbReference>
<organism evidence="2 3">
    <name type="scientific">Herbaspirillum rubrisubalbicans Os34</name>
    <dbReference type="NCBI Taxonomy" id="1235827"/>
    <lineage>
        <taxon>Bacteria</taxon>
        <taxon>Pseudomonadati</taxon>
        <taxon>Pseudomonadota</taxon>
        <taxon>Betaproteobacteria</taxon>
        <taxon>Burkholderiales</taxon>
        <taxon>Oxalobacteraceae</taxon>
        <taxon>Herbaspirillum</taxon>
    </lineage>
</organism>
<gene>
    <name evidence="2" type="ORF">C798_13620</name>
</gene>
<dbReference type="AlphaFoldDB" id="A0A6M3ZRF7"/>
<proteinExistence type="predicted"/>
<evidence type="ECO:0000313" key="3">
    <source>
        <dbReference type="Proteomes" id="UP000501648"/>
    </source>
</evidence>
<evidence type="ECO:0000313" key="2">
    <source>
        <dbReference type="EMBL" id="QJQ01235.1"/>
    </source>
</evidence>
<dbReference type="RefSeq" id="WP_017453225.1">
    <property type="nucleotide sequence ID" value="NZ_CP008956.1"/>
</dbReference>
<feature type="region of interest" description="Disordered" evidence="1">
    <location>
        <begin position="128"/>
        <end position="150"/>
    </location>
</feature>
<sequence>MINQKLSGSDLSTLRGLDDLGEIHSLPELPVIRKALPELLPGEQESSLPPLDLPVDPGMVVLNRLLGPECSFDSPAWSANPVPRMRELQKTLIAHSLQLPEELRGPCLAAVRRVNDNIDWRLRLQQMRRSHAEGPSNQQDQENDEKKETA</sequence>
<dbReference type="Proteomes" id="UP000501648">
    <property type="component" value="Chromosome"/>
</dbReference>
<protein>
    <submittedName>
        <fullName evidence="2">Uncharacterized protein</fullName>
    </submittedName>
</protein>